<organism evidence="2 5">
    <name type="scientific">Brucella pseudogrignonensis</name>
    <dbReference type="NCBI Taxonomy" id="419475"/>
    <lineage>
        <taxon>Bacteria</taxon>
        <taxon>Pseudomonadati</taxon>
        <taxon>Pseudomonadota</taxon>
        <taxon>Alphaproteobacteria</taxon>
        <taxon>Hyphomicrobiales</taxon>
        <taxon>Brucellaceae</taxon>
        <taxon>Brucella/Ochrobactrum group</taxon>
        <taxon>Brucella</taxon>
    </lineage>
</organism>
<reference evidence="2 5" key="2">
    <citation type="submission" date="2018-11" db="EMBL/GenBank/DDBJ databases">
        <title>Genome sequencing and analysis.</title>
        <authorList>
            <person name="Huang Y.-T."/>
        </authorList>
    </citation>
    <scope>NUCLEOTIDE SEQUENCE [LARGE SCALE GENOMIC DNA]</scope>
    <source>
        <strain evidence="2 5">SHIN</strain>
    </source>
</reference>
<dbReference type="EMBL" id="NNRM01000006">
    <property type="protein sequence ID" value="OYR30033.1"/>
    <property type="molecule type" value="Genomic_DNA"/>
</dbReference>
<dbReference type="OrthoDB" id="8453806at2"/>
<reference evidence="3 4" key="1">
    <citation type="submission" date="2017-07" db="EMBL/GenBank/DDBJ databases">
        <title>Phylogenetic study on the rhizospheric bacterium Ochrobactrum sp. A44.</title>
        <authorList>
            <person name="Krzyzanowska D.M."/>
            <person name="Ossowicki A."/>
            <person name="Rajewska M."/>
            <person name="Maciag T."/>
            <person name="Kaczynski Z."/>
            <person name="Czerwicka M."/>
            <person name="Jafra S."/>
        </authorList>
    </citation>
    <scope>NUCLEOTIDE SEQUENCE [LARGE SCALE GENOMIC DNA]</scope>
    <source>
        <strain evidence="3 4">CCUG 30717</strain>
    </source>
</reference>
<sequence>MSAMSLKSFVVTAAIGFAAVFTAGASANAASPASVPAVSTAAHSPVINIDYRGNRHHGRPAYRGPACSVEGAKMKAHRMGIRNARVAYRGKSVQVRGFRHGRPTGVVFANVRGCPIIR</sequence>
<gene>
    <name evidence="3" type="ORF">CEV34_0509</name>
    <name evidence="2" type="ORF">EHE22_19030</name>
</gene>
<evidence type="ECO:0000313" key="3">
    <source>
        <dbReference type="EMBL" id="OYR30033.1"/>
    </source>
</evidence>
<accession>A0A1A9FTP5</accession>
<feature type="chain" id="PRO_5008387530" evidence="1">
    <location>
        <begin position="30"/>
        <end position="118"/>
    </location>
</feature>
<proteinExistence type="predicted"/>
<evidence type="ECO:0000313" key="5">
    <source>
        <dbReference type="Proteomes" id="UP000526233"/>
    </source>
</evidence>
<feature type="signal peptide" evidence="1">
    <location>
        <begin position="1"/>
        <end position="29"/>
    </location>
</feature>
<keyword evidence="4" id="KW-1185">Reference proteome</keyword>
<dbReference type="RefSeq" id="WP_007875905.1">
    <property type="nucleotide sequence ID" value="NZ_CAXURC020000001.1"/>
</dbReference>
<dbReference type="Proteomes" id="UP000526233">
    <property type="component" value="Unassembled WGS sequence"/>
</dbReference>
<protein>
    <submittedName>
        <fullName evidence="2">Antifreeze protein</fullName>
    </submittedName>
</protein>
<dbReference type="GeneID" id="93108392"/>
<evidence type="ECO:0000256" key="1">
    <source>
        <dbReference type="SAM" id="SignalP"/>
    </source>
</evidence>
<dbReference type="Proteomes" id="UP000216188">
    <property type="component" value="Unassembled WGS sequence"/>
</dbReference>
<comment type="caution">
    <text evidence="2">The sequence shown here is derived from an EMBL/GenBank/DDBJ whole genome shotgun (WGS) entry which is preliminary data.</text>
</comment>
<keyword evidence="1" id="KW-0732">Signal</keyword>
<dbReference type="KEGG" id="ops:A8A54_06935"/>
<dbReference type="AlphaFoldDB" id="A0A1A9FTP5"/>
<evidence type="ECO:0000313" key="4">
    <source>
        <dbReference type="Proteomes" id="UP000216188"/>
    </source>
</evidence>
<dbReference type="EMBL" id="PKQI01000003">
    <property type="protein sequence ID" value="NNV22509.1"/>
    <property type="molecule type" value="Genomic_DNA"/>
</dbReference>
<name>A0A1A9FTP5_9HYPH</name>
<evidence type="ECO:0000313" key="2">
    <source>
        <dbReference type="EMBL" id="NNV22509.1"/>
    </source>
</evidence>